<dbReference type="PANTHER" id="PTHR45694">
    <property type="entry name" value="GLUTAREDOXIN 2"/>
    <property type="match status" value="1"/>
</dbReference>
<organism evidence="7">
    <name type="scientific">uncultured Sphingomonadaceae bacterium</name>
    <dbReference type="NCBI Taxonomy" id="169976"/>
    <lineage>
        <taxon>Bacteria</taxon>
        <taxon>Pseudomonadati</taxon>
        <taxon>Pseudomonadota</taxon>
        <taxon>Alphaproteobacteria</taxon>
        <taxon>Sphingomonadales</taxon>
        <taxon>Sphingomonadaceae</taxon>
        <taxon>environmental samples</taxon>
    </lineage>
</organism>
<keyword evidence="5" id="KW-0676">Redox-active center</keyword>
<evidence type="ECO:0000259" key="6">
    <source>
        <dbReference type="Pfam" id="PF00462"/>
    </source>
</evidence>
<dbReference type="PRINTS" id="PR00160">
    <property type="entry name" value="GLUTAREDOXIN"/>
</dbReference>
<evidence type="ECO:0000256" key="2">
    <source>
        <dbReference type="ARBA" id="ARBA00007787"/>
    </source>
</evidence>
<comment type="function">
    <text evidence="1 5">Has a glutathione-disulfide oxidoreductase activity in the presence of NADPH and glutathione reductase. Reduces low molecular weight disulfides and proteins.</text>
</comment>
<dbReference type="PANTHER" id="PTHR45694:SF18">
    <property type="entry name" value="GLUTAREDOXIN-1-RELATED"/>
    <property type="match status" value="1"/>
</dbReference>
<dbReference type="Gene3D" id="3.40.30.10">
    <property type="entry name" value="Glutaredoxin"/>
    <property type="match status" value="1"/>
</dbReference>
<dbReference type="InterPro" id="IPR014025">
    <property type="entry name" value="Glutaredoxin_subgr"/>
</dbReference>
<dbReference type="GO" id="GO:0015038">
    <property type="term" value="F:glutathione disulfide oxidoreductase activity"/>
    <property type="evidence" value="ECO:0007669"/>
    <property type="project" value="UniProtKB-UniRule"/>
</dbReference>
<evidence type="ECO:0000256" key="3">
    <source>
        <dbReference type="ARBA" id="ARBA00022448"/>
    </source>
</evidence>
<dbReference type="NCBIfam" id="TIGR02181">
    <property type="entry name" value="GRX_bact"/>
    <property type="match status" value="1"/>
</dbReference>
<dbReference type="CDD" id="cd03418">
    <property type="entry name" value="GRX_GRXb_1_3_like"/>
    <property type="match status" value="1"/>
</dbReference>
<dbReference type="AlphaFoldDB" id="A0A6J4T3N3"/>
<dbReference type="SUPFAM" id="SSF52833">
    <property type="entry name" value="Thioredoxin-like"/>
    <property type="match status" value="1"/>
</dbReference>
<name>A0A6J4T3N3_9SPHN</name>
<feature type="domain" description="Glutaredoxin" evidence="6">
    <location>
        <begin position="4"/>
        <end position="64"/>
    </location>
</feature>
<proteinExistence type="inferred from homology"/>
<evidence type="ECO:0000256" key="4">
    <source>
        <dbReference type="ARBA" id="ARBA00022982"/>
    </source>
</evidence>
<dbReference type="GO" id="GO:0034599">
    <property type="term" value="P:cellular response to oxidative stress"/>
    <property type="evidence" value="ECO:0007669"/>
    <property type="project" value="TreeGrafter"/>
</dbReference>
<keyword evidence="3 5" id="KW-0813">Transport</keyword>
<keyword evidence="4 5" id="KW-0249">Electron transport</keyword>
<dbReference type="GO" id="GO:0005737">
    <property type="term" value="C:cytoplasm"/>
    <property type="evidence" value="ECO:0007669"/>
    <property type="project" value="TreeGrafter"/>
</dbReference>
<dbReference type="InterPro" id="IPR002109">
    <property type="entry name" value="Glutaredoxin"/>
</dbReference>
<accession>A0A6J4T3N3</accession>
<dbReference type="Pfam" id="PF00462">
    <property type="entry name" value="Glutaredoxin"/>
    <property type="match status" value="1"/>
</dbReference>
<gene>
    <name evidence="7" type="ORF">AVDCRST_MAG91-1753</name>
</gene>
<sequence length="85" mass="8932">MATVEIYTKIGCSYCARAKALLDSKGVDYRETVISTDPAAREEMLGRANGRTTVPQIFIGGEHIGGSDDLAAVESAGRLDALLSG</sequence>
<dbReference type="PROSITE" id="PS51354">
    <property type="entry name" value="GLUTAREDOXIN_2"/>
    <property type="match status" value="1"/>
</dbReference>
<reference evidence="7" key="1">
    <citation type="submission" date="2020-02" db="EMBL/GenBank/DDBJ databases">
        <authorList>
            <person name="Meier V. D."/>
        </authorList>
    </citation>
    <scope>NUCLEOTIDE SEQUENCE</scope>
    <source>
        <strain evidence="7">AVDCRST_MAG91</strain>
    </source>
</reference>
<dbReference type="GO" id="GO:0045454">
    <property type="term" value="P:cell redox homeostasis"/>
    <property type="evidence" value="ECO:0007669"/>
    <property type="project" value="InterPro"/>
</dbReference>
<dbReference type="InterPro" id="IPR036249">
    <property type="entry name" value="Thioredoxin-like_sf"/>
</dbReference>
<dbReference type="EMBL" id="CADCVX010000330">
    <property type="protein sequence ID" value="CAA9513008.1"/>
    <property type="molecule type" value="Genomic_DNA"/>
</dbReference>
<evidence type="ECO:0000313" key="7">
    <source>
        <dbReference type="EMBL" id="CAA9513008.1"/>
    </source>
</evidence>
<evidence type="ECO:0000256" key="5">
    <source>
        <dbReference type="RuleBase" id="RU364065"/>
    </source>
</evidence>
<evidence type="ECO:0000256" key="1">
    <source>
        <dbReference type="ARBA" id="ARBA00002549"/>
    </source>
</evidence>
<keyword evidence="5" id="KW-0963">Cytoplasm</keyword>
<comment type="similarity">
    <text evidence="2 5">Belongs to the glutaredoxin family.</text>
</comment>
<dbReference type="InterPro" id="IPR011900">
    <property type="entry name" value="GRX_bact"/>
</dbReference>
<protein>
    <recommendedName>
        <fullName evidence="5">Glutaredoxin</fullName>
    </recommendedName>
</protein>